<organism evidence="1 2">
    <name type="scientific">Bacillus cereus</name>
    <dbReference type="NCBI Taxonomy" id="1396"/>
    <lineage>
        <taxon>Bacteria</taxon>
        <taxon>Bacillati</taxon>
        <taxon>Bacillota</taxon>
        <taxon>Bacilli</taxon>
        <taxon>Bacillales</taxon>
        <taxon>Bacillaceae</taxon>
        <taxon>Bacillus</taxon>
        <taxon>Bacillus cereus group</taxon>
    </lineage>
</organism>
<protein>
    <submittedName>
        <fullName evidence="1">Uncharacterized protein</fullName>
    </submittedName>
</protein>
<name>A0A161T977_BACCE</name>
<sequence>MKFTIKDTFYFVGVKEVGKSNMYVLLDADKNKINTFGVDPEENFEEFQKVDVVINVNLKKTKTGIKNGKDNYEDVARLYLTSIKKVAE</sequence>
<dbReference type="Proteomes" id="UP000076482">
    <property type="component" value="Unassembled WGS sequence"/>
</dbReference>
<evidence type="ECO:0000313" key="1">
    <source>
        <dbReference type="EMBL" id="KZD71081.1"/>
    </source>
</evidence>
<dbReference type="EMBL" id="LJKE01000021">
    <property type="protein sequence ID" value="KZD71081.1"/>
    <property type="molecule type" value="Genomic_DNA"/>
</dbReference>
<evidence type="ECO:0000313" key="2">
    <source>
        <dbReference type="Proteomes" id="UP000076482"/>
    </source>
</evidence>
<dbReference type="AlphaFoldDB" id="A0A161T977"/>
<proteinExistence type="predicted"/>
<accession>A0A161T977</accession>
<comment type="caution">
    <text evidence="1">The sequence shown here is derived from an EMBL/GenBank/DDBJ whole genome shotgun (WGS) entry which is preliminary data.</text>
</comment>
<reference evidence="1 2" key="1">
    <citation type="submission" date="2015-09" db="EMBL/GenBank/DDBJ databases">
        <title>Bacillus cereus food isolates.</title>
        <authorList>
            <person name="Boekhorst J."/>
        </authorList>
    </citation>
    <scope>NUCLEOTIDE SEQUENCE [LARGE SCALE GENOMIC DNA]</scope>
    <source>
        <strain evidence="1 2">B4088</strain>
    </source>
</reference>
<gene>
    <name evidence="1" type="ORF">B4088_0978</name>
</gene>
<dbReference type="PATRIC" id="fig|1396.535.peg.625"/>
<dbReference type="RefSeq" id="WP_063260141.1">
    <property type="nucleotide sequence ID" value="NZ_LJKE01000021.1"/>
</dbReference>